<dbReference type="Proteomes" id="UP001434883">
    <property type="component" value="Unassembled WGS sequence"/>
</dbReference>
<keyword evidence="2" id="KW-1185">Reference proteome</keyword>
<evidence type="ECO:0000313" key="2">
    <source>
        <dbReference type="Proteomes" id="UP001434883"/>
    </source>
</evidence>
<evidence type="ECO:0000313" key="1">
    <source>
        <dbReference type="EMBL" id="MEQ2208429.1"/>
    </source>
</evidence>
<protein>
    <submittedName>
        <fullName evidence="1">Uncharacterized protein</fullName>
    </submittedName>
</protein>
<sequence length="110" mass="12361">MTRILSYDSDERVDSWVNKDLLFSEPLSDEMLQADPGWRFWLIRRRMDRQGLLSAFTAACFIGEKAEDTCELAPVTIALLVIGGGGKHLANRSTVSSFLNHAETSVQSLW</sequence>
<accession>A0ABV0RJR9</accession>
<dbReference type="EMBL" id="JAHRIN010050502">
    <property type="protein sequence ID" value="MEQ2208429.1"/>
    <property type="molecule type" value="Genomic_DNA"/>
</dbReference>
<gene>
    <name evidence="1" type="ORF">XENOCAPTIV_029927</name>
</gene>
<reference evidence="1 2" key="1">
    <citation type="submission" date="2021-06" db="EMBL/GenBank/DDBJ databases">
        <authorList>
            <person name="Palmer J.M."/>
        </authorList>
    </citation>
    <scope>NUCLEOTIDE SEQUENCE [LARGE SCALE GENOMIC DNA]</scope>
    <source>
        <strain evidence="1 2">XC_2019</strain>
        <tissue evidence="1">Muscle</tissue>
    </source>
</reference>
<organism evidence="1 2">
    <name type="scientific">Xenoophorus captivus</name>
    <dbReference type="NCBI Taxonomy" id="1517983"/>
    <lineage>
        <taxon>Eukaryota</taxon>
        <taxon>Metazoa</taxon>
        <taxon>Chordata</taxon>
        <taxon>Craniata</taxon>
        <taxon>Vertebrata</taxon>
        <taxon>Euteleostomi</taxon>
        <taxon>Actinopterygii</taxon>
        <taxon>Neopterygii</taxon>
        <taxon>Teleostei</taxon>
        <taxon>Neoteleostei</taxon>
        <taxon>Acanthomorphata</taxon>
        <taxon>Ovalentaria</taxon>
        <taxon>Atherinomorphae</taxon>
        <taxon>Cyprinodontiformes</taxon>
        <taxon>Goodeidae</taxon>
        <taxon>Xenoophorus</taxon>
    </lineage>
</organism>
<comment type="caution">
    <text evidence="1">The sequence shown here is derived from an EMBL/GenBank/DDBJ whole genome shotgun (WGS) entry which is preliminary data.</text>
</comment>
<proteinExistence type="predicted"/>
<name>A0ABV0RJR9_9TELE</name>